<protein>
    <submittedName>
        <fullName evidence="2">Uncharacterized protein</fullName>
    </submittedName>
</protein>
<gene>
    <name evidence="2" type="ORF">M5D96_007153</name>
</gene>
<dbReference type="Proteomes" id="UP001059596">
    <property type="component" value="Unassembled WGS sequence"/>
</dbReference>
<keyword evidence="1" id="KW-1133">Transmembrane helix</keyword>
<dbReference type="AlphaFoldDB" id="A0A9P9YMN2"/>
<keyword evidence="3" id="KW-1185">Reference proteome</keyword>
<evidence type="ECO:0000256" key="1">
    <source>
        <dbReference type="SAM" id="Phobius"/>
    </source>
</evidence>
<proteinExistence type="predicted"/>
<keyword evidence="1" id="KW-0812">Transmembrane</keyword>
<dbReference type="EMBL" id="JAMKOV010000005">
    <property type="protein sequence ID" value="KAI8039731.1"/>
    <property type="molecule type" value="Genomic_DNA"/>
</dbReference>
<reference evidence="2" key="1">
    <citation type="journal article" date="2023" name="Genome Biol. Evol.">
        <title>Long-read-based Genome Assembly of Drosophila gunungcola Reveals Fewer Chemosensory Genes in Flower-breeding Species.</title>
        <authorList>
            <person name="Negi A."/>
            <person name="Liao B.Y."/>
            <person name="Yeh S.D."/>
        </authorList>
    </citation>
    <scope>NUCLEOTIDE SEQUENCE</scope>
    <source>
        <strain evidence="2">Sukarami</strain>
    </source>
</reference>
<comment type="caution">
    <text evidence="2">The sequence shown here is derived from an EMBL/GenBank/DDBJ whole genome shotgun (WGS) entry which is preliminary data.</text>
</comment>
<evidence type="ECO:0000313" key="3">
    <source>
        <dbReference type="Proteomes" id="UP001059596"/>
    </source>
</evidence>
<accession>A0A9P9YMN2</accession>
<evidence type="ECO:0000313" key="2">
    <source>
        <dbReference type="EMBL" id="KAI8039731.1"/>
    </source>
</evidence>
<feature type="transmembrane region" description="Helical" evidence="1">
    <location>
        <begin position="12"/>
        <end position="31"/>
    </location>
</feature>
<name>A0A9P9YMN2_9MUSC</name>
<keyword evidence="1" id="KW-0472">Membrane</keyword>
<sequence>MRVPFFGLSPLLANGFYIYHGFCILCFFFLATKLGPGQREPVNTAQRLCPFPANGFDFFLFPHIAELGFRNFYTG</sequence>
<organism evidence="2 3">
    <name type="scientific">Drosophila gunungcola</name>
    <name type="common">fruit fly</name>
    <dbReference type="NCBI Taxonomy" id="103775"/>
    <lineage>
        <taxon>Eukaryota</taxon>
        <taxon>Metazoa</taxon>
        <taxon>Ecdysozoa</taxon>
        <taxon>Arthropoda</taxon>
        <taxon>Hexapoda</taxon>
        <taxon>Insecta</taxon>
        <taxon>Pterygota</taxon>
        <taxon>Neoptera</taxon>
        <taxon>Endopterygota</taxon>
        <taxon>Diptera</taxon>
        <taxon>Brachycera</taxon>
        <taxon>Muscomorpha</taxon>
        <taxon>Ephydroidea</taxon>
        <taxon>Drosophilidae</taxon>
        <taxon>Drosophila</taxon>
        <taxon>Sophophora</taxon>
    </lineage>
</organism>